<dbReference type="Gene3D" id="3.20.20.80">
    <property type="entry name" value="Glycosidases"/>
    <property type="match status" value="1"/>
</dbReference>
<dbReference type="SUPFAM" id="SSF51445">
    <property type="entry name" value="(Trans)glycosidases"/>
    <property type="match status" value="1"/>
</dbReference>
<evidence type="ECO:0000313" key="2">
    <source>
        <dbReference type="Proteomes" id="UP000614410"/>
    </source>
</evidence>
<gene>
    <name evidence="1" type="ORF">JF887_03560</name>
</gene>
<protein>
    <submittedName>
        <fullName evidence="1">Family 1 glycosylhydrolase</fullName>
    </submittedName>
</protein>
<dbReference type="Pfam" id="PF00232">
    <property type="entry name" value="Glyco_hydro_1"/>
    <property type="match status" value="1"/>
</dbReference>
<dbReference type="GO" id="GO:0005975">
    <property type="term" value="P:carbohydrate metabolic process"/>
    <property type="evidence" value="ECO:0007669"/>
    <property type="project" value="InterPro"/>
</dbReference>
<dbReference type="GO" id="GO:0004553">
    <property type="term" value="F:hydrolase activity, hydrolyzing O-glycosyl compounds"/>
    <property type="evidence" value="ECO:0007669"/>
    <property type="project" value="InterPro"/>
</dbReference>
<evidence type="ECO:0000313" key="1">
    <source>
        <dbReference type="EMBL" id="MBJ7608495.1"/>
    </source>
</evidence>
<accession>A0A934NFE2</accession>
<organism evidence="1 2">
    <name type="scientific">Candidatus Amunia macphersoniae</name>
    <dbReference type="NCBI Taxonomy" id="3127014"/>
    <lineage>
        <taxon>Bacteria</taxon>
        <taxon>Bacillati</taxon>
        <taxon>Candidatus Dormiibacterota</taxon>
        <taxon>Candidatus Dormibacteria</taxon>
        <taxon>Candidatus Aeolococcales</taxon>
        <taxon>Candidatus Aeolococcaceae</taxon>
        <taxon>Candidatus Amunia</taxon>
    </lineage>
</organism>
<dbReference type="InterPro" id="IPR001360">
    <property type="entry name" value="Glyco_hydro_1"/>
</dbReference>
<reference evidence="1 2" key="1">
    <citation type="submission" date="2020-10" db="EMBL/GenBank/DDBJ databases">
        <title>Ca. Dormibacterota MAGs.</title>
        <authorList>
            <person name="Montgomery K."/>
        </authorList>
    </citation>
    <scope>NUCLEOTIDE SEQUENCE [LARGE SCALE GENOMIC DNA]</scope>
    <source>
        <strain evidence="1">Mitchell_Peninsula_5</strain>
    </source>
</reference>
<dbReference type="InterPro" id="IPR017853">
    <property type="entry name" value="GH"/>
</dbReference>
<comment type="caution">
    <text evidence="1">The sequence shown here is derived from an EMBL/GenBank/DDBJ whole genome shotgun (WGS) entry which is preliminary data.</text>
</comment>
<name>A0A934NFE2_9BACT</name>
<dbReference type="AlphaFoldDB" id="A0A934NFE2"/>
<dbReference type="EMBL" id="JAEKNN010000016">
    <property type="protein sequence ID" value="MBJ7608495.1"/>
    <property type="molecule type" value="Genomic_DNA"/>
</dbReference>
<dbReference type="Proteomes" id="UP000614410">
    <property type="component" value="Unassembled WGS sequence"/>
</dbReference>
<sequence>MSRPAVAAVAKEPRIEILGSFESVYQPAHDIDNIESTGHEQRWREDLSLLLSCGVTTLRYPVRWHRVEEEAGRYDWARTDEVLGWMRDHDMRPIVDLVHHMSVPRWLDGGFADRRYHQAVLRYYQAFARRYPWVPGYTLFNEPFTTLFLAGSEAVFPPYLEGTRGFIELVRNVMPSIAEGSRMFRHLLPQARHLNVDSCERHTAAQPEAQEYAEYANDRRFALTDLLLGRHLDPHRPFIADLVANGGEDLLDLPAGHIDVLGLDYYAHSQWQFTSPGCGAGTSPQPGRLDDLIVEYWDRYRLPVLLGETNIRGHSSDRSTWLKYTLEHCQSACRRGVPVEGYCWFPFVDSCDWASLLRRADGAIDPVGVFWLDGDRNRRESSMSATFRMAAAGVPASGLPAYRLRRPVADWLQGYLPQMAHWEWLEAPDEPVCTNAPELGDIMEFGERELFAEPLPGAAYEELRDAGGRQVERGG</sequence>
<proteinExistence type="predicted"/>